<name>A0A5D3AUN8_9TREE</name>
<feature type="compositionally biased region" description="Gly residues" evidence="13">
    <location>
        <begin position="663"/>
        <end position="693"/>
    </location>
</feature>
<feature type="domain" description="NodB homology" evidence="14">
    <location>
        <begin position="1"/>
        <end position="185"/>
    </location>
</feature>
<feature type="compositionally biased region" description="Low complexity" evidence="13">
    <location>
        <begin position="506"/>
        <end position="534"/>
    </location>
</feature>
<dbReference type="GO" id="GO:0005886">
    <property type="term" value="C:plasma membrane"/>
    <property type="evidence" value="ECO:0007669"/>
    <property type="project" value="UniProtKB-SubCell"/>
</dbReference>
<comment type="subcellular location">
    <subcellularLocation>
        <location evidence="2">Cell membrane</location>
        <topology evidence="2">Lipid-anchor</topology>
        <topology evidence="2">GPI-anchor</topology>
    </subcellularLocation>
</comment>
<keyword evidence="7" id="KW-0378">Hydrolase</keyword>
<dbReference type="Gene3D" id="3.20.20.370">
    <property type="entry name" value="Glycoside hydrolase/deacetylase"/>
    <property type="match status" value="1"/>
</dbReference>
<evidence type="ECO:0000256" key="7">
    <source>
        <dbReference type="ARBA" id="ARBA00022801"/>
    </source>
</evidence>
<evidence type="ECO:0000256" key="4">
    <source>
        <dbReference type="ARBA" id="ARBA00022622"/>
    </source>
</evidence>
<feature type="compositionally biased region" description="Acidic residues" evidence="13">
    <location>
        <begin position="414"/>
        <end position="424"/>
    </location>
</feature>
<dbReference type="Pfam" id="PF01522">
    <property type="entry name" value="Polysacc_deac_1"/>
    <property type="match status" value="1"/>
</dbReference>
<reference evidence="15 16" key="1">
    <citation type="submission" date="2017-05" db="EMBL/GenBank/DDBJ databases">
        <title>The Genome Sequence of Tsuchiyaea wingfieldii DSM 27421.</title>
        <authorList>
            <person name="Cuomo C."/>
            <person name="Passer A."/>
            <person name="Billmyre B."/>
            <person name="Heitman J."/>
        </authorList>
    </citation>
    <scope>NUCLEOTIDE SEQUENCE [LARGE SCALE GENOMIC DNA]</scope>
    <source>
        <strain evidence="15 16">DSM 27421</strain>
    </source>
</reference>
<dbReference type="GO" id="GO:0046872">
    <property type="term" value="F:metal ion binding"/>
    <property type="evidence" value="ECO:0007669"/>
    <property type="project" value="UniProtKB-KW"/>
</dbReference>
<evidence type="ECO:0000256" key="5">
    <source>
        <dbReference type="ARBA" id="ARBA00022723"/>
    </source>
</evidence>
<keyword evidence="11" id="KW-0449">Lipoprotein</keyword>
<keyword evidence="8" id="KW-0472">Membrane</keyword>
<keyword evidence="10" id="KW-0119">Carbohydrate metabolism</keyword>
<keyword evidence="9" id="KW-0325">Glycoprotein</keyword>
<evidence type="ECO:0000259" key="14">
    <source>
        <dbReference type="PROSITE" id="PS51677"/>
    </source>
</evidence>
<dbReference type="GO" id="GO:0098552">
    <property type="term" value="C:side of membrane"/>
    <property type="evidence" value="ECO:0007669"/>
    <property type="project" value="UniProtKB-KW"/>
</dbReference>
<dbReference type="GO" id="GO:0016810">
    <property type="term" value="F:hydrolase activity, acting on carbon-nitrogen (but not peptide) bonds"/>
    <property type="evidence" value="ECO:0007669"/>
    <property type="project" value="InterPro"/>
</dbReference>
<evidence type="ECO:0000256" key="1">
    <source>
        <dbReference type="ARBA" id="ARBA00001941"/>
    </source>
</evidence>
<evidence type="ECO:0000256" key="8">
    <source>
        <dbReference type="ARBA" id="ARBA00023136"/>
    </source>
</evidence>
<dbReference type="GO" id="GO:0071555">
    <property type="term" value="P:cell wall organization"/>
    <property type="evidence" value="ECO:0007669"/>
    <property type="project" value="UniProtKB-KW"/>
</dbReference>
<feature type="region of interest" description="Disordered" evidence="13">
    <location>
        <begin position="193"/>
        <end position="238"/>
    </location>
</feature>
<evidence type="ECO:0000256" key="2">
    <source>
        <dbReference type="ARBA" id="ARBA00004609"/>
    </source>
</evidence>
<keyword evidence="3" id="KW-1003">Cell membrane</keyword>
<feature type="compositionally biased region" description="Pro residues" evidence="13">
    <location>
        <begin position="466"/>
        <end position="477"/>
    </location>
</feature>
<evidence type="ECO:0000256" key="3">
    <source>
        <dbReference type="ARBA" id="ARBA00022475"/>
    </source>
</evidence>
<feature type="region of interest" description="Disordered" evidence="13">
    <location>
        <begin position="264"/>
        <end position="303"/>
    </location>
</feature>
<feature type="compositionally biased region" description="Polar residues" evidence="13">
    <location>
        <begin position="443"/>
        <end position="455"/>
    </location>
</feature>
<keyword evidence="6" id="KW-0732">Signal</keyword>
<keyword evidence="16" id="KW-1185">Reference proteome</keyword>
<dbReference type="SUPFAM" id="SSF88713">
    <property type="entry name" value="Glycoside hydrolase/deacetylase"/>
    <property type="match status" value="1"/>
</dbReference>
<dbReference type="PROSITE" id="PS51677">
    <property type="entry name" value="NODB"/>
    <property type="match status" value="1"/>
</dbReference>
<dbReference type="GO" id="GO:0005975">
    <property type="term" value="P:carbohydrate metabolic process"/>
    <property type="evidence" value="ECO:0007669"/>
    <property type="project" value="InterPro"/>
</dbReference>
<proteinExistence type="predicted"/>
<keyword evidence="5" id="KW-0479">Metal-binding</keyword>
<evidence type="ECO:0000256" key="13">
    <source>
        <dbReference type="SAM" id="MobiDB-lite"/>
    </source>
</evidence>
<organism evidence="15 16">
    <name type="scientific">Cryptococcus floricola</name>
    <dbReference type="NCBI Taxonomy" id="2591691"/>
    <lineage>
        <taxon>Eukaryota</taxon>
        <taxon>Fungi</taxon>
        <taxon>Dikarya</taxon>
        <taxon>Basidiomycota</taxon>
        <taxon>Agaricomycotina</taxon>
        <taxon>Tremellomycetes</taxon>
        <taxon>Tremellales</taxon>
        <taxon>Cryptococcaceae</taxon>
        <taxon>Cryptococcus</taxon>
    </lineage>
</organism>
<comment type="caution">
    <text evidence="15">The sequence shown here is derived from an EMBL/GenBank/DDBJ whole genome shotgun (WGS) entry which is preliminary data.</text>
</comment>
<evidence type="ECO:0000256" key="9">
    <source>
        <dbReference type="ARBA" id="ARBA00023180"/>
    </source>
</evidence>
<evidence type="ECO:0000313" key="16">
    <source>
        <dbReference type="Proteomes" id="UP000322245"/>
    </source>
</evidence>
<keyword evidence="12" id="KW-0961">Cell wall biogenesis/degradation</keyword>
<evidence type="ECO:0000256" key="10">
    <source>
        <dbReference type="ARBA" id="ARBA00023277"/>
    </source>
</evidence>
<accession>A0A5D3AUN8</accession>
<feature type="region of interest" description="Disordered" evidence="13">
    <location>
        <begin position="322"/>
        <end position="343"/>
    </location>
</feature>
<comment type="cofactor">
    <cofactor evidence="1">
        <name>Co(2+)</name>
        <dbReference type="ChEBI" id="CHEBI:48828"/>
    </cofactor>
</comment>
<evidence type="ECO:0000313" key="15">
    <source>
        <dbReference type="EMBL" id="TYJ53883.1"/>
    </source>
</evidence>
<feature type="region of interest" description="Disordered" evidence="13">
    <location>
        <begin position="399"/>
        <end position="730"/>
    </location>
</feature>
<dbReference type="EMBL" id="NIDF01000075">
    <property type="protein sequence ID" value="TYJ53883.1"/>
    <property type="molecule type" value="Genomic_DNA"/>
</dbReference>
<evidence type="ECO:0000256" key="11">
    <source>
        <dbReference type="ARBA" id="ARBA00023288"/>
    </source>
</evidence>
<dbReference type="PANTHER" id="PTHR46471:SF2">
    <property type="entry name" value="CHITIN DEACETYLASE-RELATED"/>
    <property type="match status" value="1"/>
</dbReference>
<feature type="compositionally biased region" description="Low complexity" evidence="13">
    <location>
        <begin position="478"/>
        <end position="492"/>
    </location>
</feature>
<dbReference type="Proteomes" id="UP000322245">
    <property type="component" value="Unassembled WGS sequence"/>
</dbReference>
<protein>
    <recommendedName>
        <fullName evidence="14">NodB homology domain-containing protein</fullName>
    </recommendedName>
</protein>
<gene>
    <name evidence="15" type="ORF">B9479_005505</name>
</gene>
<sequence length="730" mass="76487">MYVSPSSSSLPLFPPPTSHRWGHMAKNQADILVQGDNYGCIYDRADDIKALYDAGHTIGSHTWSHADLNKLSESKINEELEKIETAFVRILGVKPLYFRPPYGNLNDKAKKVLGERGYKKIFMWSDDTEDANGASSGSSKKVLDGIAKDYPNPHLVLSHSPIKTTSQKVLPHSVPKLKAAGYSLVTVGQCLGTDESPYKKVGSPQKKDSSWNPKVPSVQEEHEQQDGTDASPPSKPGIVERASDILREAFGKPKKAEITPFTTEHVEHAPAPPLSECTTSTAPADQDISEHRSSSIPPNISSPPTAIDIPSPAGNLSEIIHHGAPLTGRPQSKKKASLGGEEGSTVVDRAVGVGLEGVEDTPMGERSDPFSAVPLGELGLGAKPTLVAGVGDMPVCQLPLLSPAKPSSEHGEIESDGSDSEEESGQLARGVRESAPEPVDPQSEGNTNTHFSSQPRILPAFDTKPYVPPTSPHPSQPPNQTSPSLSPKTSPKQETVTLPIYPLPASPSRSISAPNVSSPSSPPSSALPLPISSRGAPGQRDVPRVFPSMGSVVAEPAWSREGSPELGSELEVIPASPPPPSSSHPQGLSLEEDGEEEYHPGEKREHEPRLCEPRSEGPESLAFGSLRVHSPGSTVSPLSPVSPDITTPPSVYDSASASASSASGGGTGVHSGSGSGSGSGAGTGTGMGEGTGKGKAPPLPSTLVGTLQQQAEEQEEAAGLKKLTPIHPEE</sequence>
<dbReference type="InterPro" id="IPR011330">
    <property type="entry name" value="Glyco_hydro/deAcase_b/a-brl"/>
</dbReference>
<feature type="compositionally biased region" description="Polar residues" evidence="13">
    <location>
        <begin position="631"/>
        <end position="649"/>
    </location>
</feature>
<feature type="compositionally biased region" description="Basic and acidic residues" evidence="13">
    <location>
        <begin position="597"/>
        <end position="617"/>
    </location>
</feature>
<evidence type="ECO:0000256" key="6">
    <source>
        <dbReference type="ARBA" id="ARBA00022729"/>
    </source>
</evidence>
<evidence type="ECO:0000256" key="12">
    <source>
        <dbReference type="ARBA" id="ARBA00023316"/>
    </source>
</evidence>
<feature type="compositionally biased region" description="Low complexity" evidence="13">
    <location>
        <begin position="294"/>
        <end position="303"/>
    </location>
</feature>
<dbReference type="InterPro" id="IPR002509">
    <property type="entry name" value="NODB_dom"/>
</dbReference>
<dbReference type="PANTHER" id="PTHR46471">
    <property type="entry name" value="CHITIN DEACETYLASE"/>
    <property type="match status" value="1"/>
</dbReference>
<dbReference type="AlphaFoldDB" id="A0A5D3AUN8"/>
<keyword evidence="4" id="KW-0336">GPI-anchor</keyword>